<evidence type="ECO:0000256" key="9">
    <source>
        <dbReference type="ARBA" id="ARBA00023315"/>
    </source>
</evidence>
<dbReference type="OMA" id="FGTTVCK"/>
<dbReference type="AlphaFoldDB" id="F7EEG8"/>
<dbReference type="InterPro" id="IPR028009">
    <property type="entry name" value="ESCO_Acetyltransf_dom"/>
</dbReference>
<evidence type="ECO:0000256" key="11">
    <source>
        <dbReference type="SAM" id="MobiDB-lite"/>
    </source>
</evidence>
<keyword evidence="3" id="KW-0808">Transferase</keyword>
<evidence type="ECO:0000256" key="4">
    <source>
        <dbReference type="ARBA" id="ARBA00022723"/>
    </source>
</evidence>
<dbReference type="GO" id="GO:0061733">
    <property type="term" value="F:protein-lysine-acetyltransferase activity"/>
    <property type="evidence" value="ECO:0000318"/>
    <property type="project" value="GO_Central"/>
</dbReference>
<dbReference type="Proteomes" id="UP000002279">
    <property type="component" value="Unplaced"/>
</dbReference>
<evidence type="ECO:0000259" key="13">
    <source>
        <dbReference type="Pfam" id="PF13880"/>
    </source>
</evidence>
<dbReference type="Pfam" id="PF13880">
    <property type="entry name" value="Acetyltransf_13"/>
    <property type="match status" value="1"/>
</dbReference>
<comment type="subcellular location">
    <subcellularLocation>
        <location evidence="1">Nucleus</location>
    </subcellularLocation>
</comment>
<dbReference type="STRING" id="9258.ENSOANP00000024977"/>
<proteinExistence type="inferred from homology"/>
<evidence type="ECO:0000256" key="5">
    <source>
        <dbReference type="ARBA" id="ARBA00022771"/>
    </source>
</evidence>
<dbReference type="Ensembl" id="ENSOANT00000024981.3">
    <property type="protein sequence ID" value="ENSOANP00000024977.3"/>
    <property type="gene ID" value="ENSOANG00000015840.4"/>
</dbReference>
<dbReference type="HOGENOM" id="CLU_031546_1_0_1"/>
<keyword evidence="6" id="KW-0862">Zinc</keyword>
<dbReference type="InterPro" id="IPR028005">
    <property type="entry name" value="AcTrfase_ESCO_Znf_dom"/>
</dbReference>
<keyword evidence="4" id="KW-0479">Metal-binding</keyword>
<evidence type="ECO:0000259" key="12">
    <source>
        <dbReference type="Pfam" id="PF13878"/>
    </source>
</evidence>
<evidence type="ECO:0000256" key="6">
    <source>
        <dbReference type="ARBA" id="ARBA00022833"/>
    </source>
</evidence>
<feature type="compositionally biased region" description="Polar residues" evidence="11">
    <location>
        <begin position="76"/>
        <end position="86"/>
    </location>
</feature>
<keyword evidence="8" id="KW-0131">Cell cycle</keyword>
<gene>
    <name evidence="14" type="primary">ESCO2</name>
</gene>
<feature type="region of interest" description="Disordered" evidence="11">
    <location>
        <begin position="19"/>
        <end position="86"/>
    </location>
</feature>
<evidence type="ECO:0000256" key="8">
    <source>
        <dbReference type="ARBA" id="ARBA00023306"/>
    </source>
</evidence>
<keyword evidence="15" id="KW-1185">Reference proteome</keyword>
<dbReference type="FunCoup" id="F7EEG8">
    <property type="interactions" value="1483"/>
</dbReference>
<keyword evidence="5" id="KW-0863">Zinc-finger</keyword>
<dbReference type="GO" id="GO:0007064">
    <property type="term" value="P:mitotic sister chromatid cohesion"/>
    <property type="evidence" value="ECO:0000318"/>
    <property type="project" value="GO_Central"/>
</dbReference>
<dbReference type="PANTHER" id="PTHR45884:SF3">
    <property type="entry name" value="N-ACETYLTRANSFERASE ESCO2"/>
    <property type="match status" value="1"/>
</dbReference>
<evidence type="ECO:0000313" key="14">
    <source>
        <dbReference type="Ensembl" id="ENSOANP00000024977.3"/>
    </source>
</evidence>
<evidence type="ECO:0000256" key="10">
    <source>
        <dbReference type="ARBA" id="ARBA00047902"/>
    </source>
</evidence>
<evidence type="ECO:0000256" key="3">
    <source>
        <dbReference type="ARBA" id="ARBA00022679"/>
    </source>
</evidence>
<evidence type="ECO:0000256" key="7">
    <source>
        <dbReference type="ARBA" id="ARBA00023242"/>
    </source>
</evidence>
<feature type="domain" description="N-acetyltransferase ESCO zinc-finger" evidence="12">
    <location>
        <begin position="474"/>
        <end position="513"/>
    </location>
</feature>
<comment type="catalytic activity">
    <reaction evidence="10">
        <text>L-lysyl-[protein] + acetyl-CoA = N(6)-acetyl-L-lysyl-[protein] + CoA + H(+)</text>
        <dbReference type="Rhea" id="RHEA:45948"/>
        <dbReference type="Rhea" id="RHEA-COMP:9752"/>
        <dbReference type="Rhea" id="RHEA-COMP:10731"/>
        <dbReference type="ChEBI" id="CHEBI:15378"/>
        <dbReference type="ChEBI" id="CHEBI:29969"/>
        <dbReference type="ChEBI" id="CHEBI:57287"/>
        <dbReference type="ChEBI" id="CHEBI:57288"/>
        <dbReference type="ChEBI" id="CHEBI:61930"/>
    </reaction>
</comment>
<dbReference type="eggNOG" id="KOG3014">
    <property type="taxonomic scope" value="Eukaryota"/>
</dbReference>
<dbReference type="GO" id="GO:0000785">
    <property type="term" value="C:chromatin"/>
    <property type="evidence" value="ECO:0000318"/>
    <property type="project" value="GO_Central"/>
</dbReference>
<accession>F7EEG8</accession>
<dbReference type="GO" id="GO:0008270">
    <property type="term" value="F:zinc ion binding"/>
    <property type="evidence" value="ECO:0007669"/>
    <property type="project" value="UniProtKB-KW"/>
</dbReference>
<dbReference type="Pfam" id="PF13878">
    <property type="entry name" value="zf-C2H2_3"/>
    <property type="match status" value="1"/>
</dbReference>
<dbReference type="Bgee" id="ENSOANG00000015840">
    <property type="expression patterns" value="Expressed in testis and 4 other cell types or tissues"/>
</dbReference>
<keyword evidence="7" id="KW-0539">Nucleus</keyword>
<sequence>MGALGGVASAPRARLERWPPTVGWRNESRLFGGGSGKGPKRRPRGGVGGSVRTVAPPSRGPNKEMATVTPRKRNRSATNCAGLSSGNPMKKLILDFTEVTSPLSNLTSKKQVSKASDETKENPCQVFPQSISWQGNKPPFQTAFPAKKTPGPSPFKSSKPGSPYQSAVSTLTFYNKENQYLNPLERKLVKESRSICHKNNSGVFPVPSLSEKMKVKMTLSKKASSRIQKNSASRFQMSSRHTKTLAKNLTKNKENVASFKPVEKKNGVTTENNLDNASRVLSLKVKPKVTLQIGAAFFATRKKAHPVPRKCSLDTRPAFDPAKKALSKEIVDADLPRRGVNKTVEGSQRPKEKLEVRGLSTRNESGMKQTKMQNNENIMVGLKQSNPSPGMSSGSDCKTFPNRDSVSENNGKAVAYPIFGSPSTNKQRFQPPSEDLSSLGSRTSIDVASELFKQPHNQKVIKNTRDLNQGLKDQFVIDAGQKHFGAILCKSCGMIYTAASPEDEVQHVQYHQRFVEGIKFVGWKKERVVAEFWDGKIIMVLPDDPRYAIRKAEDVRELVDNELGFKQVVLSCPSKTKTYLFVSNERKVVGCLIAEQIKKAFRVLSEPATPGSPNSQALEHHRAWRCSSTPEAALCGISRIWVFSLMRRKGIAGRLVDVVRNTFMYGGYLDINEIAFSDPTPDGKLFATKYCNTPNFLVYNFIS</sequence>
<organism evidence="14 15">
    <name type="scientific">Ornithorhynchus anatinus</name>
    <name type="common">Duckbill platypus</name>
    <dbReference type="NCBI Taxonomy" id="9258"/>
    <lineage>
        <taxon>Eukaryota</taxon>
        <taxon>Metazoa</taxon>
        <taxon>Chordata</taxon>
        <taxon>Craniata</taxon>
        <taxon>Vertebrata</taxon>
        <taxon>Euteleostomi</taxon>
        <taxon>Mammalia</taxon>
        <taxon>Monotremata</taxon>
        <taxon>Ornithorhynchidae</taxon>
        <taxon>Ornithorhynchus</taxon>
    </lineage>
</organism>
<feature type="domain" description="N-acetyltransferase ESCO acetyl-transferase" evidence="13">
    <location>
        <begin position="632"/>
        <end position="699"/>
    </location>
</feature>
<protein>
    <submittedName>
        <fullName evidence="14">Establishment of sister chromatid cohesion N-acetyltransferase 2</fullName>
    </submittedName>
</protein>
<evidence type="ECO:0000313" key="15">
    <source>
        <dbReference type="Proteomes" id="UP000002279"/>
    </source>
</evidence>
<comment type="similarity">
    <text evidence="2">Belongs to the acetyltransferase family. ECO subfamily.</text>
</comment>
<reference evidence="14" key="1">
    <citation type="submission" date="2025-08" db="UniProtKB">
        <authorList>
            <consortium name="Ensembl"/>
        </authorList>
    </citation>
    <scope>IDENTIFICATION</scope>
    <source>
        <strain evidence="14">Glennie</strain>
    </source>
</reference>
<feature type="region of interest" description="Disordered" evidence="11">
    <location>
        <begin position="129"/>
        <end position="162"/>
    </location>
</feature>
<reference evidence="14" key="2">
    <citation type="submission" date="2025-09" db="UniProtKB">
        <authorList>
            <consortium name="Ensembl"/>
        </authorList>
    </citation>
    <scope>IDENTIFICATION</scope>
    <source>
        <strain evidence="14">Glennie</strain>
    </source>
</reference>
<dbReference type="PANTHER" id="PTHR45884">
    <property type="entry name" value="N-ACETYLTRANSFERASE ECO"/>
    <property type="match status" value="1"/>
</dbReference>
<dbReference type="GeneTree" id="ENSGT00940000158598"/>
<dbReference type="InParanoid" id="F7EEG8"/>
<evidence type="ECO:0000256" key="2">
    <source>
        <dbReference type="ARBA" id="ARBA00005816"/>
    </source>
</evidence>
<evidence type="ECO:0000256" key="1">
    <source>
        <dbReference type="ARBA" id="ARBA00004123"/>
    </source>
</evidence>
<feature type="compositionally biased region" description="Low complexity" evidence="11">
    <location>
        <begin position="147"/>
        <end position="162"/>
    </location>
</feature>
<keyword evidence="9" id="KW-0012">Acyltransferase</keyword>
<name>F7EEG8_ORNAN</name>
<dbReference type="GO" id="GO:0005634">
    <property type="term" value="C:nucleus"/>
    <property type="evidence" value="ECO:0000318"/>
    <property type="project" value="GO_Central"/>
</dbReference>